<evidence type="ECO:0000256" key="2">
    <source>
        <dbReference type="ARBA" id="ARBA00023239"/>
    </source>
</evidence>
<dbReference type="AlphaFoldDB" id="A0A3A4P695"/>
<dbReference type="SUPFAM" id="SSF52096">
    <property type="entry name" value="ClpP/crotonase"/>
    <property type="match status" value="1"/>
</dbReference>
<dbReference type="CDD" id="cd06558">
    <property type="entry name" value="crotonase-like"/>
    <property type="match status" value="1"/>
</dbReference>
<dbReference type="FunFam" id="1.10.12.10:FF:000001">
    <property type="entry name" value="Probable enoyl-CoA hydratase, mitochondrial"/>
    <property type="match status" value="1"/>
</dbReference>
<evidence type="ECO:0000256" key="1">
    <source>
        <dbReference type="ARBA" id="ARBA00005254"/>
    </source>
</evidence>
<dbReference type="PANTHER" id="PTHR11941">
    <property type="entry name" value="ENOYL-COA HYDRATASE-RELATED"/>
    <property type="match status" value="1"/>
</dbReference>
<gene>
    <name evidence="4" type="ORF">C4520_00780</name>
</gene>
<keyword evidence="4" id="KW-0413">Isomerase</keyword>
<dbReference type="Proteomes" id="UP000265882">
    <property type="component" value="Unassembled WGS sequence"/>
</dbReference>
<comment type="caution">
    <text evidence="4">The sequence shown here is derived from an EMBL/GenBank/DDBJ whole genome shotgun (WGS) entry which is preliminary data.</text>
</comment>
<protein>
    <submittedName>
        <fullName evidence="4">Enoyl-CoA hydratase/isomerase family protein</fullName>
    </submittedName>
</protein>
<reference evidence="4 5" key="1">
    <citation type="journal article" date="2017" name="ISME J.">
        <title>Energy and carbon metabolisms in a deep terrestrial subsurface fluid microbial community.</title>
        <authorList>
            <person name="Momper L."/>
            <person name="Jungbluth S.P."/>
            <person name="Lee M.D."/>
            <person name="Amend J.P."/>
        </authorList>
    </citation>
    <scope>NUCLEOTIDE SEQUENCE [LARGE SCALE GENOMIC DNA]</scope>
    <source>
        <strain evidence="4">SURF_5</strain>
    </source>
</reference>
<dbReference type="InterPro" id="IPR018376">
    <property type="entry name" value="Enoyl-CoA_hyd/isom_CS"/>
</dbReference>
<dbReference type="GO" id="GO:0016853">
    <property type="term" value="F:isomerase activity"/>
    <property type="evidence" value="ECO:0007669"/>
    <property type="project" value="UniProtKB-KW"/>
</dbReference>
<proteinExistence type="inferred from homology"/>
<dbReference type="InterPro" id="IPR029045">
    <property type="entry name" value="ClpP/crotonase-like_dom_sf"/>
</dbReference>
<organism evidence="4 5">
    <name type="scientific">Abyssobacteria bacterium (strain SURF_5)</name>
    <dbReference type="NCBI Taxonomy" id="2093360"/>
    <lineage>
        <taxon>Bacteria</taxon>
        <taxon>Pseudomonadati</taxon>
        <taxon>Candidatus Hydrogenedentota</taxon>
        <taxon>Candidatus Abyssobacteria</taxon>
    </lineage>
</organism>
<dbReference type="PANTHER" id="PTHR11941:SF54">
    <property type="entry name" value="ENOYL-COA HYDRATASE, MITOCHONDRIAL"/>
    <property type="match status" value="1"/>
</dbReference>
<dbReference type="PROSITE" id="PS00166">
    <property type="entry name" value="ENOYL_COA_HYDRATASE"/>
    <property type="match status" value="1"/>
</dbReference>
<accession>A0A3A4P695</accession>
<dbReference type="EMBL" id="QZKU01000009">
    <property type="protein sequence ID" value="RJP26355.1"/>
    <property type="molecule type" value="Genomic_DNA"/>
</dbReference>
<evidence type="ECO:0000313" key="5">
    <source>
        <dbReference type="Proteomes" id="UP000265882"/>
    </source>
</evidence>
<dbReference type="Gene3D" id="3.90.226.10">
    <property type="entry name" value="2-enoyl-CoA Hydratase, Chain A, domain 1"/>
    <property type="match status" value="1"/>
</dbReference>
<dbReference type="GO" id="GO:0016836">
    <property type="term" value="F:hydro-lyase activity"/>
    <property type="evidence" value="ECO:0007669"/>
    <property type="project" value="UniProtKB-ARBA"/>
</dbReference>
<dbReference type="GO" id="GO:0006635">
    <property type="term" value="P:fatty acid beta-oxidation"/>
    <property type="evidence" value="ECO:0007669"/>
    <property type="project" value="TreeGrafter"/>
</dbReference>
<evidence type="ECO:0000256" key="3">
    <source>
        <dbReference type="RuleBase" id="RU003707"/>
    </source>
</evidence>
<name>A0A3A4P695_ABYX5</name>
<dbReference type="Gene3D" id="1.10.12.10">
    <property type="entry name" value="Lyase 2-enoyl-coa Hydratase, Chain A, domain 2"/>
    <property type="match status" value="1"/>
</dbReference>
<dbReference type="InterPro" id="IPR014748">
    <property type="entry name" value="Enoyl-CoA_hydra_C"/>
</dbReference>
<sequence length="261" mass="28430">MTYQTLLYQRDQAIALITLNRPEKLNALSPELYAELYSALVEADQDDEVRVIILTGGNTVFAAGADLDAMAAAGNTVDRMLKTRFAPGNPFDFIEQTGKPVIAAIAGYALGGGCELAMCCDLRLAAQSAQFGQPEIRVGLIPGAGGTQRLPRLIGMTKAKELIMMGEFINADEALRLGLVNKVVPADRLLDEAKEWANKLAKRPPFGLRLAKLVMNMGADRDLPTALTLEREAFAMLFATEDQKEGVQAFVEKRKPEFKGR</sequence>
<dbReference type="FunFam" id="3.90.226.10:FF:000009">
    <property type="entry name" value="Carnitinyl-CoA dehydratase"/>
    <property type="match status" value="1"/>
</dbReference>
<evidence type="ECO:0000313" key="4">
    <source>
        <dbReference type="EMBL" id="RJP26355.1"/>
    </source>
</evidence>
<comment type="similarity">
    <text evidence="1 3">Belongs to the enoyl-CoA hydratase/isomerase family.</text>
</comment>
<dbReference type="InterPro" id="IPR001753">
    <property type="entry name" value="Enoyl-CoA_hydra/iso"/>
</dbReference>
<keyword evidence="2" id="KW-0456">Lyase</keyword>
<dbReference type="Pfam" id="PF00378">
    <property type="entry name" value="ECH_1"/>
    <property type="match status" value="1"/>
</dbReference>